<dbReference type="InterPro" id="IPR015068">
    <property type="entry name" value="DUF1877"/>
</dbReference>
<keyword evidence="2" id="KW-1185">Reference proteome</keyword>
<comment type="caution">
    <text evidence="1">The sequence shown here is derived from an EMBL/GenBank/DDBJ whole genome shotgun (WGS) entry which is preliminary data.</text>
</comment>
<gene>
    <name evidence="1" type="ORF">ACFS27_22830</name>
</gene>
<sequence>MSHYFWRTAEAEVRNLLADPNAMIARTAELCQVAWDDDEREDPDVIDLDSWWRELQHVIMSSSLPMEALHGDTDVPDVTERAGGPIRWSSPKQVELYGFRMRQLDPDLEVWGTHQKMLLGRAPAAWERSEGEVVEMVGPVPPVARPRRRCSRPWPRHGHLDSVGP</sequence>
<evidence type="ECO:0000313" key="2">
    <source>
        <dbReference type="Proteomes" id="UP001597479"/>
    </source>
</evidence>
<reference evidence="2" key="1">
    <citation type="journal article" date="2019" name="Int. J. Syst. Evol. Microbiol.">
        <title>The Global Catalogue of Microorganisms (GCM) 10K type strain sequencing project: providing services to taxonomists for standard genome sequencing and annotation.</title>
        <authorList>
            <consortium name="The Broad Institute Genomics Platform"/>
            <consortium name="The Broad Institute Genome Sequencing Center for Infectious Disease"/>
            <person name="Wu L."/>
            <person name="Ma J."/>
        </authorList>
    </citation>
    <scope>NUCLEOTIDE SEQUENCE [LARGE SCALE GENOMIC DNA]</scope>
    <source>
        <strain evidence="2">CCM 7044</strain>
    </source>
</reference>
<dbReference type="RefSeq" id="WP_377191140.1">
    <property type="nucleotide sequence ID" value="NZ_JBHUOG010000002.1"/>
</dbReference>
<dbReference type="EMBL" id="JBHUOG010000002">
    <property type="protein sequence ID" value="MFD2796414.1"/>
    <property type="molecule type" value="Genomic_DNA"/>
</dbReference>
<protein>
    <submittedName>
        <fullName evidence="1">DUF1877 family protein</fullName>
    </submittedName>
</protein>
<proteinExistence type="predicted"/>
<organism evidence="1 2">
    <name type="scientific">Promicromonospora vindobonensis</name>
    <dbReference type="NCBI Taxonomy" id="195748"/>
    <lineage>
        <taxon>Bacteria</taxon>
        <taxon>Bacillati</taxon>
        <taxon>Actinomycetota</taxon>
        <taxon>Actinomycetes</taxon>
        <taxon>Micrococcales</taxon>
        <taxon>Promicromonosporaceae</taxon>
        <taxon>Promicromonospora</taxon>
    </lineage>
</organism>
<accession>A0ABW5VYX8</accession>
<name>A0ABW5VYX8_9MICO</name>
<dbReference type="Proteomes" id="UP001597479">
    <property type="component" value="Unassembled WGS sequence"/>
</dbReference>
<evidence type="ECO:0000313" key="1">
    <source>
        <dbReference type="EMBL" id="MFD2796414.1"/>
    </source>
</evidence>
<dbReference type="Pfam" id="PF08974">
    <property type="entry name" value="DUF1877"/>
    <property type="match status" value="1"/>
</dbReference>